<protein>
    <submittedName>
        <fullName evidence="2">Uncharacterized protein</fullName>
    </submittedName>
</protein>
<proteinExistence type="predicted"/>
<feature type="region of interest" description="Disordered" evidence="1">
    <location>
        <begin position="1"/>
        <end position="26"/>
    </location>
</feature>
<evidence type="ECO:0000313" key="2">
    <source>
        <dbReference type="EnsemblMetazoa" id="MDOA006738-PA"/>
    </source>
</evidence>
<name>A0A1I8MN79_MUSDO</name>
<feature type="region of interest" description="Disordered" evidence="1">
    <location>
        <begin position="272"/>
        <end position="296"/>
    </location>
</feature>
<dbReference type="EnsemblMetazoa" id="MDOA006738-RA">
    <property type="protein sequence ID" value="MDOA006738-PA"/>
    <property type="gene ID" value="MDOA006738"/>
</dbReference>
<dbReference type="VEuPathDB" id="VectorBase:MDOA006738"/>
<dbReference type="RefSeq" id="XP_005178436.2">
    <property type="nucleotide sequence ID" value="XM_005178379.4"/>
</dbReference>
<dbReference type="eggNOG" id="ENOG502T70D">
    <property type="taxonomic scope" value="Eukaryota"/>
</dbReference>
<dbReference type="KEGG" id="mde:101898007"/>
<reference evidence="2" key="1">
    <citation type="submission" date="2020-05" db="UniProtKB">
        <authorList>
            <consortium name="EnsemblMetazoa"/>
        </authorList>
    </citation>
    <scope>IDENTIFICATION</scope>
    <source>
        <strain evidence="2">Aabys</strain>
    </source>
</reference>
<dbReference type="AlphaFoldDB" id="A0A1I8MN79"/>
<sequence length="346" mass="40098">MSSCDNVEIQVKNEAIHDDPDDDDSNVQYEEYIFSPYNVYEQEEEKHIPLDETVSNDEETPKTSASHNDEARKYSHYKEVIIKHMMTYGWSSQSYERLMKKVRRAPEHILKHTLDYVQTRIKEAQENVYQECDSLCFTNISEWLEVFRKMDVPKHSYYEPAIILSTIINNETLPKAENLQGVDLKAIYSFICNGLFGLPQPNLDPVTAKFLANEFEALIEEVNTEDADHHTILMKQKLQQSLPFRMNCTPPSLDPLWLTENTVVNDYILPKRTGKRKPQGRSSTTQHAKTKYKKKTKIKKEEKVATMITNAKCKPDPDANYNAYNNDGPLVMPNSNLQIKNELNEI</sequence>
<dbReference type="VEuPathDB" id="VectorBase:MDOMA2_017789"/>
<feature type="region of interest" description="Disordered" evidence="1">
    <location>
        <begin position="49"/>
        <end position="70"/>
    </location>
</feature>
<dbReference type="OrthoDB" id="7930815at2759"/>
<gene>
    <name evidence="2" type="primary">101898007</name>
</gene>
<evidence type="ECO:0000256" key="1">
    <source>
        <dbReference type="SAM" id="MobiDB-lite"/>
    </source>
</evidence>
<accession>A0A1I8MN79</accession>
<organism evidence="2">
    <name type="scientific">Musca domestica</name>
    <name type="common">House fly</name>
    <dbReference type="NCBI Taxonomy" id="7370"/>
    <lineage>
        <taxon>Eukaryota</taxon>
        <taxon>Metazoa</taxon>
        <taxon>Ecdysozoa</taxon>
        <taxon>Arthropoda</taxon>
        <taxon>Hexapoda</taxon>
        <taxon>Insecta</taxon>
        <taxon>Pterygota</taxon>
        <taxon>Neoptera</taxon>
        <taxon>Endopterygota</taxon>
        <taxon>Diptera</taxon>
        <taxon>Brachycera</taxon>
        <taxon>Muscomorpha</taxon>
        <taxon>Muscoidea</taxon>
        <taxon>Muscidae</taxon>
        <taxon>Musca</taxon>
    </lineage>
</organism>